<dbReference type="EMBL" id="UINC01108512">
    <property type="protein sequence ID" value="SVC74668.1"/>
    <property type="molecule type" value="Genomic_DNA"/>
</dbReference>
<dbReference type="Gene3D" id="3.30.70.100">
    <property type="match status" value="1"/>
</dbReference>
<dbReference type="GO" id="GO:0005739">
    <property type="term" value="C:mitochondrion"/>
    <property type="evidence" value="ECO:0007669"/>
    <property type="project" value="TreeGrafter"/>
</dbReference>
<comment type="similarity">
    <text evidence="1">Belongs to the NipSnap family.</text>
</comment>
<sequence length="110" mass="12706">MIYELRTYQVVPGKMQELNRRFGDITIHLFKKHEIQVVGFWETAIGEATTTELVYMLAFEDLAHYQRAWDAFIADPEWQDAKRQSEVDGVPLVNVAGSKILEPTSYSPMQ</sequence>
<feature type="domain" description="NIPSNAP" evidence="2">
    <location>
        <begin position="3"/>
        <end position="108"/>
    </location>
</feature>
<evidence type="ECO:0000256" key="1">
    <source>
        <dbReference type="ARBA" id="ARBA00005291"/>
    </source>
</evidence>
<dbReference type="PANTHER" id="PTHR21017">
    <property type="entry name" value="NIPSNAP-RELATED"/>
    <property type="match status" value="1"/>
</dbReference>
<dbReference type="InterPro" id="IPR051557">
    <property type="entry name" value="NipSnap_domain"/>
</dbReference>
<name>A0A382PPU1_9ZZZZ</name>
<protein>
    <recommendedName>
        <fullName evidence="2">NIPSNAP domain-containing protein</fullName>
    </recommendedName>
</protein>
<dbReference type="PANTHER" id="PTHR21017:SF19">
    <property type="entry name" value="PROTEIN NIPSNAP HOMOLOG 3B"/>
    <property type="match status" value="1"/>
</dbReference>
<accession>A0A382PPU1</accession>
<dbReference type="SUPFAM" id="SSF54909">
    <property type="entry name" value="Dimeric alpha+beta barrel"/>
    <property type="match status" value="1"/>
</dbReference>
<dbReference type="Pfam" id="PF07978">
    <property type="entry name" value="NIPSNAP"/>
    <property type="match status" value="1"/>
</dbReference>
<organism evidence="3">
    <name type="scientific">marine metagenome</name>
    <dbReference type="NCBI Taxonomy" id="408172"/>
    <lineage>
        <taxon>unclassified sequences</taxon>
        <taxon>metagenomes</taxon>
        <taxon>ecological metagenomes</taxon>
    </lineage>
</organism>
<evidence type="ECO:0000313" key="3">
    <source>
        <dbReference type="EMBL" id="SVC74668.1"/>
    </source>
</evidence>
<dbReference type="AlphaFoldDB" id="A0A382PPU1"/>
<gene>
    <name evidence="3" type="ORF">METZ01_LOCUS327522</name>
</gene>
<dbReference type="InterPro" id="IPR012577">
    <property type="entry name" value="NIPSNAP"/>
</dbReference>
<dbReference type="GO" id="GO:0000423">
    <property type="term" value="P:mitophagy"/>
    <property type="evidence" value="ECO:0007669"/>
    <property type="project" value="UniProtKB-ARBA"/>
</dbReference>
<evidence type="ECO:0000259" key="2">
    <source>
        <dbReference type="Pfam" id="PF07978"/>
    </source>
</evidence>
<reference evidence="3" key="1">
    <citation type="submission" date="2018-05" db="EMBL/GenBank/DDBJ databases">
        <authorList>
            <person name="Lanie J.A."/>
            <person name="Ng W.-L."/>
            <person name="Kazmierczak K.M."/>
            <person name="Andrzejewski T.M."/>
            <person name="Davidsen T.M."/>
            <person name="Wayne K.J."/>
            <person name="Tettelin H."/>
            <person name="Glass J.I."/>
            <person name="Rusch D."/>
            <person name="Podicherti R."/>
            <person name="Tsui H.-C.T."/>
            <person name="Winkler M.E."/>
        </authorList>
    </citation>
    <scope>NUCLEOTIDE SEQUENCE</scope>
</reference>
<dbReference type="InterPro" id="IPR011008">
    <property type="entry name" value="Dimeric_a/b-barrel"/>
</dbReference>
<proteinExistence type="inferred from homology"/>